<evidence type="ECO:0000256" key="9">
    <source>
        <dbReference type="ARBA" id="ARBA00023242"/>
    </source>
</evidence>
<dbReference type="GO" id="GO:0042790">
    <property type="term" value="P:nucleolar large rRNA transcription by RNA polymerase I"/>
    <property type="evidence" value="ECO:0007669"/>
    <property type="project" value="TreeGrafter"/>
</dbReference>
<keyword evidence="5" id="KW-0862">Zinc</keyword>
<dbReference type="AlphaFoldDB" id="A0AA39G837"/>
<proteinExistence type="inferred from homology"/>
<keyword evidence="13" id="KW-1185">Reference proteome</keyword>
<evidence type="ECO:0000256" key="6">
    <source>
        <dbReference type="ARBA" id="ARBA00023015"/>
    </source>
</evidence>
<comment type="caution">
    <text evidence="12">The sequence shown here is derived from an EMBL/GenBank/DDBJ whole genome shotgun (WGS) entry which is preliminary data.</text>
</comment>
<gene>
    <name evidence="12" type="ORF">PV327_001165</name>
</gene>
<evidence type="ECO:0000256" key="2">
    <source>
        <dbReference type="ARBA" id="ARBA00006899"/>
    </source>
</evidence>
<dbReference type="Pfam" id="PF20645">
    <property type="entry name" value="Rrn7_cyclin_C"/>
    <property type="match status" value="1"/>
</dbReference>
<keyword evidence="6" id="KW-0805">Transcription regulation</keyword>
<keyword evidence="8" id="KW-0804">Transcription</keyword>
<dbReference type="GO" id="GO:0001164">
    <property type="term" value="F:RNA polymerase I core promoter sequence-specific DNA binding"/>
    <property type="evidence" value="ECO:0007669"/>
    <property type="project" value="InterPro"/>
</dbReference>
<accession>A0AA39G837</accession>
<keyword evidence="9" id="KW-0539">Nucleus</keyword>
<keyword evidence="4" id="KW-0863">Zinc-finger</keyword>
<reference evidence="12" key="2">
    <citation type="submission" date="2023-03" db="EMBL/GenBank/DDBJ databases">
        <authorList>
            <person name="Inwood S.N."/>
            <person name="Skelly J.G."/>
            <person name="Guhlin J."/>
            <person name="Harrop T.W.R."/>
            <person name="Goldson S.G."/>
            <person name="Dearden P.K."/>
        </authorList>
    </citation>
    <scope>NUCLEOTIDE SEQUENCE</scope>
    <source>
        <strain evidence="12">Lincoln</strain>
        <tissue evidence="12">Whole body</tissue>
    </source>
</reference>
<dbReference type="Proteomes" id="UP001168972">
    <property type="component" value="Unassembled WGS sequence"/>
</dbReference>
<keyword evidence="3" id="KW-0479">Metal-binding</keyword>
<dbReference type="InterPro" id="IPR048538">
    <property type="entry name" value="Rrn7_cyclin_C"/>
</dbReference>
<feature type="region of interest" description="Disordered" evidence="10">
    <location>
        <begin position="676"/>
        <end position="718"/>
    </location>
</feature>
<evidence type="ECO:0000256" key="8">
    <source>
        <dbReference type="ARBA" id="ARBA00023163"/>
    </source>
</evidence>
<evidence type="ECO:0000313" key="13">
    <source>
        <dbReference type="Proteomes" id="UP001168972"/>
    </source>
</evidence>
<evidence type="ECO:0000259" key="11">
    <source>
        <dbReference type="Pfam" id="PF20645"/>
    </source>
</evidence>
<comment type="similarity">
    <text evidence="2">Belongs to the RRN7/TAF1B family.</text>
</comment>
<sequence length="956" mass="110223">MDACVLCGGYEFYLEAGYYFCTECQTKHEGKREEVTDFRVDPATRFRKIRIRKDKSSSGGDKAERLTSWEQYNFILIGLANELIELGASMDTKMTLLQLWATYLGKLEVAFTSTNKIILPRLARRFNKKDAEIIYGRLKQKKRKKKSKSGSSVVSASSVVSSCASGGSSKAEIAKQKKNLINSAYEQYMQSQNSDTDAHSMTNQSSISVASSGSDTSIRGGEKIKFNKYARQEAKKAKAMAKSVPKTKRKEFKERHVTASYSAGPQIITMSKIWGLVCLALRINDDKIHLSDMLRYSREGHISYYRVEHFLPSDVSLSNAEVNSLNPANEITHKGLRRIIAKLANFLRVFQLPHPNLLSLMERYVTELQLPNGILVYAERMMARSPPNMKFNMKSQLLPNYEGRAMAFIIVVMKILFGLDGITEYEISRVIDRINIIGQERGELESRLFSFCEWQRYIECRRCILIKEHFPTKLRRDPYSTGSSHLYVNFIQSIQSKNARDDLKPTKCNNLISKDIADIMKRSIERLNDNMPLGENVVFFPPSLTSQHDYLQQLLANPDKDLPSILRQNFSTTKVGYMLKPESLEQLAAQCDIELHVITASAHFMEKIVDTFEPPCFTIQRKSNDHNKLTRVITSNLDKLPMTKQSDDPSEYLHRKYPGKIVFDSKKQRLYNKSQKLIKGRESNSTNDFGFDQVHSNGKLKIPNSDDESDDENPQSANIKEDYKLILSSFERQTMLSSINNPWEKHKKPRYNIRHNGKFIKASEIINSDLVSCQNDDNDTQTRVQEEIMLIDDDVRAEGDVDNDPVIMREILEHEPEIYDSDPDEISILTESIDSRQPPSIVKDSTTQNPEILTLFRPFKQFWLYRCNHFSHLAPNHFRLLQREFPINFRWLLHECAQIVEMNVEELYEEVCLVESYYADVLSTNIDMDMCKKYDTSQYRSESHRKTVKNKWKCST</sequence>
<dbReference type="PANTHER" id="PTHR31576">
    <property type="entry name" value="TATA BOX-BINDING PROTEIN-ASSOCIATED FACTOR RNA POLYMERASE I SUBUNIT B"/>
    <property type="match status" value="1"/>
</dbReference>
<dbReference type="InterPro" id="IPR033599">
    <property type="entry name" value="TAF1B/Rrn7"/>
</dbReference>
<feature type="compositionally biased region" description="Polar residues" evidence="10">
    <location>
        <begin position="192"/>
        <end position="217"/>
    </location>
</feature>
<evidence type="ECO:0000256" key="1">
    <source>
        <dbReference type="ARBA" id="ARBA00004604"/>
    </source>
</evidence>
<evidence type="ECO:0000256" key="4">
    <source>
        <dbReference type="ARBA" id="ARBA00022771"/>
    </source>
</evidence>
<evidence type="ECO:0000256" key="5">
    <source>
        <dbReference type="ARBA" id="ARBA00022833"/>
    </source>
</evidence>
<name>A0AA39G837_MICHY</name>
<dbReference type="EMBL" id="JAQQBR010000001">
    <property type="protein sequence ID" value="KAK0183093.1"/>
    <property type="molecule type" value="Genomic_DNA"/>
</dbReference>
<feature type="domain" description="Rrn7/TAF1B C-terminal cyclin" evidence="11">
    <location>
        <begin position="333"/>
        <end position="459"/>
    </location>
</feature>
<comment type="subcellular location">
    <subcellularLocation>
        <location evidence="1">Nucleus</location>
        <location evidence="1">Nucleolus</location>
    </subcellularLocation>
</comment>
<feature type="region of interest" description="Disordered" evidence="10">
    <location>
        <begin position="192"/>
        <end position="219"/>
    </location>
</feature>
<protein>
    <recommendedName>
        <fullName evidence="11">Rrn7/TAF1B C-terminal cyclin domain-containing protein</fullName>
    </recommendedName>
</protein>
<reference evidence="12" key="1">
    <citation type="journal article" date="2023" name="bioRxiv">
        <title>Scaffold-level genome assemblies of two parasitoid biocontrol wasps reveal the parthenogenesis mechanism and an associated novel virus.</title>
        <authorList>
            <person name="Inwood S."/>
            <person name="Skelly J."/>
            <person name="Guhlin J."/>
            <person name="Harrop T."/>
            <person name="Goldson S."/>
            <person name="Dearden P."/>
        </authorList>
    </citation>
    <scope>NUCLEOTIDE SEQUENCE</scope>
    <source>
        <strain evidence="12">Lincoln</strain>
        <tissue evidence="12">Whole body</tissue>
    </source>
</reference>
<evidence type="ECO:0000256" key="10">
    <source>
        <dbReference type="SAM" id="MobiDB-lite"/>
    </source>
</evidence>
<dbReference type="PANTHER" id="PTHR31576:SF2">
    <property type="entry name" value="TATA BOX-BINDING PROTEIN-ASSOCIATED FACTOR RNA POLYMERASE I SUBUNIT B"/>
    <property type="match status" value="1"/>
</dbReference>
<evidence type="ECO:0000256" key="3">
    <source>
        <dbReference type="ARBA" id="ARBA00022723"/>
    </source>
</evidence>
<organism evidence="12 13">
    <name type="scientific">Microctonus hyperodae</name>
    <name type="common">Parasitoid wasp</name>
    <dbReference type="NCBI Taxonomy" id="165561"/>
    <lineage>
        <taxon>Eukaryota</taxon>
        <taxon>Metazoa</taxon>
        <taxon>Ecdysozoa</taxon>
        <taxon>Arthropoda</taxon>
        <taxon>Hexapoda</taxon>
        <taxon>Insecta</taxon>
        <taxon>Pterygota</taxon>
        <taxon>Neoptera</taxon>
        <taxon>Endopterygota</taxon>
        <taxon>Hymenoptera</taxon>
        <taxon>Apocrita</taxon>
        <taxon>Ichneumonoidea</taxon>
        <taxon>Braconidae</taxon>
        <taxon>Euphorinae</taxon>
        <taxon>Microctonus</taxon>
    </lineage>
</organism>
<dbReference type="GO" id="GO:0005668">
    <property type="term" value="C:RNA polymerase transcription factor SL1 complex"/>
    <property type="evidence" value="ECO:0007669"/>
    <property type="project" value="TreeGrafter"/>
</dbReference>
<keyword evidence="7" id="KW-0238">DNA-binding</keyword>
<evidence type="ECO:0000313" key="12">
    <source>
        <dbReference type="EMBL" id="KAK0183093.1"/>
    </source>
</evidence>
<dbReference type="GO" id="GO:0070860">
    <property type="term" value="C:RNA polymerase I core factor complex"/>
    <property type="evidence" value="ECO:0007669"/>
    <property type="project" value="InterPro"/>
</dbReference>
<dbReference type="GO" id="GO:0008270">
    <property type="term" value="F:zinc ion binding"/>
    <property type="evidence" value="ECO:0007669"/>
    <property type="project" value="UniProtKB-KW"/>
</dbReference>
<evidence type="ECO:0000256" key="7">
    <source>
        <dbReference type="ARBA" id="ARBA00023125"/>
    </source>
</evidence>